<dbReference type="RefSeq" id="WP_209854868.1">
    <property type="nucleotide sequence ID" value="NZ_JAGGJV010000008.1"/>
</dbReference>
<evidence type="ECO:0000313" key="2">
    <source>
        <dbReference type="Proteomes" id="UP000823786"/>
    </source>
</evidence>
<dbReference type="EMBL" id="JAGGJV010000008">
    <property type="protein sequence ID" value="MBP1860882.1"/>
    <property type="molecule type" value="Genomic_DNA"/>
</dbReference>
<accession>A0ABS4ESI2</accession>
<proteinExistence type="predicted"/>
<protein>
    <recommendedName>
        <fullName evidence="3">DUF982 domain-containing protein</fullName>
    </recommendedName>
</protein>
<evidence type="ECO:0000313" key="1">
    <source>
        <dbReference type="EMBL" id="MBP1860882.1"/>
    </source>
</evidence>
<evidence type="ECO:0008006" key="3">
    <source>
        <dbReference type="Google" id="ProtNLM"/>
    </source>
</evidence>
<dbReference type="Gene3D" id="6.10.250.730">
    <property type="match status" value="1"/>
</dbReference>
<dbReference type="Pfam" id="PF06169">
    <property type="entry name" value="DUF982"/>
    <property type="match status" value="1"/>
</dbReference>
<dbReference type="Proteomes" id="UP000823786">
    <property type="component" value="Unassembled WGS sequence"/>
</dbReference>
<sequence>MDDILWHESVLFELNDRQGVVAVSSSLEAADLLLNKWPKKRGPSYKLAVMTCLASFQGKQPPELARQDLIAAAIEAHIYVKPRSISI</sequence>
<gene>
    <name evidence="1" type="ORF">J2Z75_004403</name>
</gene>
<dbReference type="InterPro" id="IPR010385">
    <property type="entry name" value="DUF982"/>
</dbReference>
<name>A0ABS4ESI2_9HYPH</name>
<keyword evidence="2" id="KW-1185">Reference proteome</keyword>
<reference evidence="1 2" key="1">
    <citation type="submission" date="2021-03" db="EMBL/GenBank/DDBJ databases">
        <title>Genomic Encyclopedia of Type Strains, Phase IV (KMG-IV): sequencing the most valuable type-strain genomes for metagenomic binning, comparative biology and taxonomic classification.</title>
        <authorList>
            <person name="Goeker M."/>
        </authorList>
    </citation>
    <scope>NUCLEOTIDE SEQUENCE [LARGE SCALE GENOMIC DNA]</scope>
    <source>
        <strain evidence="1 2">DSM 26427</strain>
    </source>
</reference>
<organism evidence="1 2">
    <name type="scientific">Rhizobium herbae</name>
    <dbReference type="NCBI Taxonomy" id="508661"/>
    <lineage>
        <taxon>Bacteria</taxon>
        <taxon>Pseudomonadati</taxon>
        <taxon>Pseudomonadota</taxon>
        <taxon>Alphaproteobacteria</taxon>
        <taxon>Hyphomicrobiales</taxon>
        <taxon>Rhizobiaceae</taxon>
        <taxon>Rhizobium/Agrobacterium group</taxon>
        <taxon>Rhizobium</taxon>
    </lineage>
</organism>
<comment type="caution">
    <text evidence="1">The sequence shown here is derived from an EMBL/GenBank/DDBJ whole genome shotgun (WGS) entry which is preliminary data.</text>
</comment>